<dbReference type="Proteomes" id="UP001316803">
    <property type="component" value="Unassembled WGS sequence"/>
</dbReference>
<organism evidence="11 12">
    <name type="scientific">Knufia fluminis</name>
    <dbReference type="NCBI Taxonomy" id="191047"/>
    <lineage>
        <taxon>Eukaryota</taxon>
        <taxon>Fungi</taxon>
        <taxon>Dikarya</taxon>
        <taxon>Ascomycota</taxon>
        <taxon>Pezizomycotina</taxon>
        <taxon>Eurotiomycetes</taxon>
        <taxon>Chaetothyriomycetidae</taxon>
        <taxon>Chaetothyriales</taxon>
        <taxon>Trichomeriaceae</taxon>
        <taxon>Knufia</taxon>
    </lineage>
</organism>
<dbReference type="CDD" id="cd11323">
    <property type="entry name" value="AmyAc_AGS"/>
    <property type="match status" value="1"/>
</dbReference>
<dbReference type="EC" id="2.4.1.183" evidence="2"/>
<evidence type="ECO:0000256" key="6">
    <source>
        <dbReference type="ARBA" id="ARBA00048960"/>
    </source>
</evidence>
<dbReference type="FunFam" id="3.20.20.80:FF:000073">
    <property type="entry name" value="Alpha-1,3-glucan synthase Ags2"/>
    <property type="match status" value="1"/>
</dbReference>
<dbReference type="SUPFAM" id="SSF53756">
    <property type="entry name" value="UDP-Glycosyltransferase/glycogen phosphorylase"/>
    <property type="match status" value="1"/>
</dbReference>
<feature type="region of interest" description="Disordered" evidence="7">
    <location>
        <begin position="1719"/>
        <end position="1816"/>
    </location>
</feature>
<evidence type="ECO:0000256" key="3">
    <source>
        <dbReference type="ARBA" id="ARBA00022676"/>
    </source>
</evidence>
<dbReference type="PANTHER" id="PTHR47182:SF2">
    <property type="entry name" value="CELL WALL ALPHA-1,3-GLUCAN SYNTHASE AGS1"/>
    <property type="match status" value="1"/>
</dbReference>
<evidence type="ECO:0000259" key="10">
    <source>
        <dbReference type="SMART" id="SM00642"/>
    </source>
</evidence>
<dbReference type="GO" id="GO:0047657">
    <property type="term" value="F:alpha-1,3-glucan synthase activity"/>
    <property type="evidence" value="ECO:0007669"/>
    <property type="project" value="UniProtKB-EC"/>
</dbReference>
<feature type="transmembrane region" description="Helical" evidence="8">
    <location>
        <begin position="2408"/>
        <end position="2426"/>
    </location>
</feature>
<feature type="transmembrane region" description="Helical" evidence="8">
    <location>
        <begin position="2057"/>
        <end position="2079"/>
    </location>
</feature>
<feature type="compositionally biased region" description="Polar residues" evidence="7">
    <location>
        <begin position="1762"/>
        <end position="1771"/>
    </location>
</feature>
<comment type="similarity">
    <text evidence="1">Belongs to the glycosyltransferase group 1 family.</text>
</comment>
<proteinExistence type="inferred from homology"/>
<feature type="transmembrane region" description="Helical" evidence="8">
    <location>
        <begin position="2335"/>
        <end position="2354"/>
    </location>
</feature>
<keyword evidence="8" id="KW-0472">Membrane</keyword>
<dbReference type="SUPFAM" id="SSF51445">
    <property type="entry name" value="(Trans)glycosidases"/>
    <property type="match status" value="1"/>
</dbReference>
<keyword evidence="5" id="KW-0961">Cell wall biogenesis/degradation</keyword>
<comment type="catalytic activity">
    <reaction evidence="6">
        <text>[(1-&gt;3)-alpha-D-glucosyl](n) + UDP-alpha-D-glucose = [(1-&gt;3)-alpha-D-glucosyl](n+1) + UDP + H(+)</text>
        <dbReference type="Rhea" id="RHEA:19749"/>
        <dbReference type="Rhea" id="RHEA-COMP:11150"/>
        <dbReference type="Rhea" id="RHEA-COMP:11151"/>
        <dbReference type="ChEBI" id="CHEBI:15378"/>
        <dbReference type="ChEBI" id="CHEBI:28100"/>
        <dbReference type="ChEBI" id="CHEBI:58223"/>
        <dbReference type="ChEBI" id="CHEBI:58885"/>
        <dbReference type="EC" id="2.4.1.183"/>
    </reaction>
</comment>
<dbReference type="InterPro" id="IPR001296">
    <property type="entry name" value="Glyco_trans_1"/>
</dbReference>
<name>A0AAN8EJR8_9EURO</name>
<dbReference type="InterPro" id="IPR058655">
    <property type="entry name" value="Mok11-14/Ags1-like"/>
</dbReference>
<keyword evidence="12" id="KW-1185">Reference proteome</keyword>
<dbReference type="CDD" id="cd03791">
    <property type="entry name" value="GT5_Glycogen_synthase_DULL1-like"/>
    <property type="match status" value="1"/>
</dbReference>
<dbReference type="Pfam" id="PF08323">
    <property type="entry name" value="Glyco_transf_5"/>
    <property type="match status" value="1"/>
</dbReference>
<evidence type="ECO:0000256" key="1">
    <source>
        <dbReference type="ARBA" id="ARBA00006122"/>
    </source>
</evidence>
<feature type="transmembrane region" description="Helical" evidence="8">
    <location>
        <begin position="2302"/>
        <end position="2323"/>
    </location>
</feature>
<dbReference type="InterPro" id="IPR013534">
    <property type="entry name" value="Starch_synth_cat_dom"/>
</dbReference>
<dbReference type="InterPro" id="IPR058654">
    <property type="entry name" value="Mok11-14/Ags1-like_TM"/>
</dbReference>
<evidence type="ECO:0000256" key="2">
    <source>
        <dbReference type="ARBA" id="ARBA00012688"/>
    </source>
</evidence>
<feature type="region of interest" description="Disordered" evidence="7">
    <location>
        <begin position="1999"/>
        <end position="2030"/>
    </location>
</feature>
<dbReference type="InterPro" id="IPR006047">
    <property type="entry name" value="GH13_cat_dom"/>
</dbReference>
<feature type="transmembrane region" description="Helical" evidence="8">
    <location>
        <begin position="2181"/>
        <end position="2205"/>
    </location>
</feature>
<feature type="transmembrane region" description="Helical" evidence="8">
    <location>
        <begin position="2270"/>
        <end position="2290"/>
    </location>
</feature>
<dbReference type="Pfam" id="PF26111">
    <property type="entry name" value="Ig_Mok13"/>
    <property type="match status" value="1"/>
</dbReference>
<dbReference type="Pfam" id="PF00534">
    <property type="entry name" value="Glycos_transf_1"/>
    <property type="match status" value="1"/>
</dbReference>
<feature type="compositionally biased region" description="Low complexity" evidence="7">
    <location>
        <begin position="1843"/>
        <end position="1854"/>
    </location>
</feature>
<protein>
    <recommendedName>
        <fullName evidence="2">alpha-1,3-glucan synthase</fullName>
        <ecNumber evidence="2">2.4.1.183</ecNumber>
    </recommendedName>
</protein>
<feature type="compositionally biased region" description="Basic and acidic residues" evidence="7">
    <location>
        <begin position="1999"/>
        <end position="2009"/>
    </location>
</feature>
<dbReference type="Pfam" id="PF26127">
    <property type="entry name" value="12TM_Mok13"/>
    <property type="match status" value="1"/>
</dbReference>
<keyword evidence="4 11" id="KW-0808">Transferase</keyword>
<dbReference type="PANTHER" id="PTHR47182">
    <property type="entry name" value="CELL WALL ALPHA-1,3-GLUCAN SYNTHASE AGS1-RELATED"/>
    <property type="match status" value="1"/>
</dbReference>
<evidence type="ECO:0000256" key="7">
    <source>
        <dbReference type="SAM" id="MobiDB-lite"/>
    </source>
</evidence>
<dbReference type="Pfam" id="PF26108">
    <property type="entry name" value="GH_Mok13"/>
    <property type="match status" value="1"/>
</dbReference>
<keyword evidence="3 11" id="KW-0328">Glycosyltransferase</keyword>
<evidence type="ECO:0000256" key="4">
    <source>
        <dbReference type="ARBA" id="ARBA00022679"/>
    </source>
</evidence>
<feature type="transmembrane region" description="Helical" evidence="8">
    <location>
        <begin position="1080"/>
        <end position="1106"/>
    </location>
</feature>
<dbReference type="CDD" id="cd06174">
    <property type="entry name" value="MFS"/>
    <property type="match status" value="1"/>
</dbReference>
<feature type="transmembrane region" description="Helical" evidence="8">
    <location>
        <begin position="2151"/>
        <end position="2169"/>
    </location>
</feature>
<comment type="caution">
    <text evidence="11">The sequence shown here is derived from an EMBL/GenBank/DDBJ whole genome shotgun (WGS) entry which is preliminary data.</text>
</comment>
<keyword evidence="8" id="KW-1133">Transmembrane helix</keyword>
<evidence type="ECO:0000256" key="5">
    <source>
        <dbReference type="ARBA" id="ARBA00023316"/>
    </source>
</evidence>
<dbReference type="FunFam" id="3.40.50.2000:FF:000058">
    <property type="entry name" value="Alpha-1,3-glucan synthase Ags1"/>
    <property type="match status" value="1"/>
</dbReference>
<dbReference type="InterPro" id="IPR058658">
    <property type="entry name" value="Mok11-13/Ags1-like_Ig_2"/>
</dbReference>
<sequence>MYRYLLTAVAICFTALSSAYNYDPAWTQYNLNTNKDASHPLEYSGEWEDHDFTPSPKNWRFPFYTLFLDRFVNGDPTNDNINGTFFEHDLSSNQMRNGGDIKGLVDTLDYLQGMGIKGLYVAGSPFLNQPWTYDSYSPLDLTLLDWHFGDIAEWRQAVEAIHQRGMYVVLDNTFATLGDLLGFEGYLNETAPFTLDEHKVEWKSAKRYYDFEVSDHYNASCDYPRFWLETGYPVGSDVTDQMKGCYGGDFDQYGDTEAFGVYPDWRRQLTKFASVQDRLRDWHEPVRRKIENFYCMMIAQLDIDGFRYDKAMQSTVDAMGYMNAALRTCARKHGKENFFLPGEITGGNVAGAIFVGRGRQPDMLPENLTMAVSLTNESDSKYFIRDAGLEGLDAGAFHYTTYRTLTRFLGMDGNLEAGYDSPKNWVDQWNDFLMTNDLINSNTGQFDPRHMFGVTNQDVFRWGAIRQGVQRQLLGHFVTTMLLPGIPLLLWGEEQAFYVLDNTATNYIFGRQPMNSAMAWMQHGCYTFKDPSTQYYNWPLEAAREGCNDELQMHDHRDPTHPVRNILRHMYHLRENYPVLNDGMFLQQLSNQTNNTELPGSSGVPTEFGLWSVLRSQFPGVQDLSSEGGQGDTDIWLLYSNRNETTDYTFDCANNDTNLNTTALLAPFGSSTTVKNLFYPFDELTLEASAKKLGINGSTDFNGCAASLTMPPFGFKAFVTSDKWVGPKPMMTKFNPGHDARLVSTAGADDSDDVEVELQFSQEMNCDSVTNSITFASTTVSGNTPSVDESSVSCSTLETNDTSVYVGFVPSTWSWKATLTGVEHGVHAMTVSSPTTEDGNSATNATERLIFRIGLSDNPVVFPRAANYSSSLLTREDDTLTVHHKAAGASLWRYSTNWGTTFSDWLPYNGGNTTIEKQPWSGTELQKWKGDHVRVEYFSPIVGQSDIVQQGDVDTKMKQRRFPHLFWNGPYNQYGYDAGLENSMKHSDDNTWEHDFMAEWSTHGVLAQINVWGINPDGKPDQSFVFGDIDQDATLDRLPPSSLSEVAINITDHPPEPHLVWKILLDDSTLKFRLLPSGNMWYQLAIFILLAIVPLLSAGLASWLYAQSFYDIKFNEVGVSQKASFMTAVIKNVFGKGYHSLKDDPETHASSEKPTLLASLRNKSNTFLQTTGNVMNSGKRRTVLIATMEYDIEDWAIKIKIGGLGVMAQLMGKNLAHQDLIWVVPCVGGVDYPVDQTAEPMNVMIMGESYEVKVQYHVLRNITYVLLDAPVFRQQTKSEPYPARMDDMTSAIYYSAWNQCIAHAMNRFPIDLYHINDYHGTVAPLYLLPRTIPACLSLHNAEFQGLWPMRTIKEQEEVCSVFNLPVPIAQKYVQFGEVFNLLHCGASILREHQQGFGAVGVSNKYGKRSYARYPIFWGLHKIGALPNPDPSDTAAWDKKLPKESDIQVDPDFEKSRGELRRQAQEWAGLEVNESAELFVFVGRWSMQKGIDLIADVFPSVLEANPNVQLITIGPVIDLYGKFAAAKLDKMMKVYPGRVCSKPVFTALPPFIFSGAEFALIPSRDEPFGLVAVEFGRKGALGVGARVGGLGQMPGWWYTVESTTTAHLTHQFKSAIQQAISSKTEVRALMRARSAKQRFPVAQWVEDLEILQSTSIKIHDKVEASQRHTQAEEQFAFGLQLPSGGVSGAQTPRFSGALTPRMTKNKSTLSLHTLNEKLSTAMSREDQGKLKKKSIVGKSGLSRQISLGSRRGPGHVRPGDRLQTAQATQATPSLPPVVVTADEEDASDQMPPIGTAMTTLDEGDHESDDEHDDDTEGIFADLNDHERALPGEALRRPEMSYRASESSPNLLLPSEPGTPTRDLISPRLPPHNSGVELLPRSPTAPYADKMAPLPSPPAVWARGHKPLDPHASAQSHASMLSVDQVIGGKTDYNLQKVDPFFTDSSGEFYREFEHRLEGLNADNSDKTCIEEFLVKSEKKWFDQFRDAKLGRLSAFNTPRHSMDIQNREQSRAASLLNPSERHDSDRESYNPNDEFLLGADYVAPTGLRKFMQLRFLDWPVYSFFLAFGQIIAANSYQITLLTGEVGQPASKLYVVASIYLVTSVGWWVMFRRVPSRWALSLPFAFYGLAFLFIALAHFGYGNTRGWVQNFGTAWYAVASSSGSIFFALNFGDEGGAQTKTWVFRACIIQGTQQIYVVALWAWGAYLSRRNMEGLLASEPVSNSWKITAICIPIAFILWGVGLINWYGLPTYYRQHPGVIPSFYSSIGRRKIILWFFVTVIIQNFFLSAPYGRNWSFLFSSAVAPTWAIVLLVLLFFVGVWAAFLGVFAQLSKSHSWILPLFAIGLGAPRWAQIWWGTSNIGLYLPWAPGGVEGSALLSRSLWLWLGTLDAIQGVGLGMILLVTLTRIHVAFTLIVAQVLGSIATMVARACAPNRIGPGPISPDISKGIGEIWQGWFWVGLICNLGVCIGFFMFFRKEQLSKP</sequence>
<gene>
    <name evidence="11" type="primary">ags1</name>
    <name evidence="11" type="ORF">OHC33_010390</name>
</gene>
<accession>A0AAN8EJR8</accession>
<dbReference type="Gene3D" id="3.40.50.2000">
    <property type="entry name" value="Glycogen Phosphorylase B"/>
    <property type="match status" value="2"/>
</dbReference>
<feature type="transmembrane region" description="Helical" evidence="8">
    <location>
        <begin position="2116"/>
        <end position="2139"/>
    </location>
</feature>
<dbReference type="Pfam" id="PF26114">
    <property type="entry name" value="Ig_2_Mok13"/>
    <property type="match status" value="1"/>
</dbReference>
<evidence type="ECO:0000256" key="9">
    <source>
        <dbReference type="SAM" id="SignalP"/>
    </source>
</evidence>
<dbReference type="InterPro" id="IPR058656">
    <property type="entry name" value="Mok11-13/Ags1-like_GH"/>
</dbReference>
<dbReference type="FunFam" id="3.40.50.2000:FF:000052">
    <property type="entry name" value="Alpha-1,3-glucan synthase Ags2"/>
    <property type="match status" value="1"/>
</dbReference>
<feature type="transmembrane region" description="Helical" evidence="8">
    <location>
        <begin position="2225"/>
        <end position="2245"/>
    </location>
</feature>
<dbReference type="Gene3D" id="3.20.20.80">
    <property type="entry name" value="Glycosidases"/>
    <property type="match status" value="1"/>
</dbReference>
<keyword evidence="9" id="KW-0732">Signal</keyword>
<reference evidence="11 12" key="1">
    <citation type="submission" date="2022-12" db="EMBL/GenBank/DDBJ databases">
        <title>Genomic features and morphological characterization of a novel Knufia sp. strain isolated from spacecraft assembly facility.</title>
        <authorList>
            <person name="Teixeira M."/>
            <person name="Chander A.M."/>
            <person name="Stajich J.E."/>
            <person name="Venkateswaran K."/>
        </authorList>
    </citation>
    <scope>NUCLEOTIDE SEQUENCE [LARGE SCALE GENOMIC DNA]</scope>
    <source>
        <strain evidence="11 12">FJI-L2-BK-P2</strain>
    </source>
</reference>
<evidence type="ECO:0000313" key="12">
    <source>
        <dbReference type="Proteomes" id="UP001316803"/>
    </source>
</evidence>
<evidence type="ECO:0000313" key="11">
    <source>
        <dbReference type="EMBL" id="KAK5948631.1"/>
    </source>
</evidence>
<dbReference type="Pfam" id="PF26122">
    <property type="entry name" value="CBM_Mok13"/>
    <property type="match status" value="1"/>
</dbReference>
<dbReference type="EMBL" id="JAKLMC020000045">
    <property type="protein sequence ID" value="KAK5948631.1"/>
    <property type="molecule type" value="Genomic_DNA"/>
</dbReference>
<feature type="chain" id="PRO_5042879913" description="alpha-1,3-glucan synthase" evidence="9">
    <location>
        <begin position="20"/>
        <end position="2481"/>
    </location>
</feature>
<dbReference type="SMART" id="SM00642">
    <property type="entry name" value="Aamy"/>
    <property type="match status" value="1"/>
</dbReference>
<feature type="region of interest" description="Disordered" evidence="7">
    <location>
        <begin position="1831"/>
        <end position="1875"/>
    </location>
</feature>
<feature type="transmembrane region" description="Helical" evidence="8">
    <location>
        <begin position="2454"/>
        <end position="2473"/>
    </location>
</feature>
<dbReference type="GO" id="GO:0070600">
    <property type="term" value="P:fungal-type cell wall (1-&gt;3)-alpha-glucan biosynthetic process"/>
    <property type="evidence" value="ECO:0007669"/>
    <property type="project" value="TreeGrafter"/>
</dbReference>
<feature type="signal peptide" evidence="9">
    <location>
        <begin position="1"/>
        <end position="19"/>
    </location>
</feature>
<keyword evidence="8" id="KW-0812">Transmembrane</keyword>
<dbReference type="InterPro" id="IPR058659">
    <property type="entry name" value="Mok11-13/Ags1-like_CBM"/>
</dbReference>
<feature type="compositionally biased region" description="Acidic residues" evidence="7">
    <location>
        <begin position="1800"/>
        <end position="1815"/>
    </location>
</feature>
<feature type="transmembrane region" description="Helical" evidence="8">
    <location>
        <begin position="2380"/>
        <end position="2401"/>
    </location>
</feature>
<feature type="compositionally biased region" description="Basic and acidic residues" evidence="7">
    <location>
        <begin position="2018"/>
        <end position="2027"/>
    </location>
</feature>
<evidence type="ECO:0000256" key="8">
    <source>
        <dbReference type="SAM" id="Phobius"/>
    </source>
</evidence>
<feature type="domain" description="Glycosyl hydrolase family 13 catalytic" evidence="10">
    <location>
        <begin position="65"/>
        <end position="518"/>
    </location>
</feature>
<dbReference type="InterPro" id="IPR058657">
    <property type="entry name" value="Mok11-13/Ags1-like_Ig"/>
</dbReference>
<dbReference type="GO" id="GO:0009277">
    <property type="term" value="C:fungal-type cell wall"/>
    <property type="evidence" value="ECO:0007669"/>
    <property type="project" value="TreeGrafter"/>
</dbReference>
<dbReference type="Pfam" id="PF00128">
    <property type="entry name" value="Alpha-amylase"/>
    <property type="match status" value="1"/>
</dbReference>
<dbReference type="InterPro" id="IPR017853">
    <property type="entry name" value="GH"/>
</dbReference>
<feature type="transmembrane region" description="Helical" evidence="8">
    <location>
        <begin position="2091"/>
        <end position="2109"/>
    </location>
</feature>